<organism evidence="1 2">
    <name type="scientific">Ruminiclostridium herbifermentans</name>
    <dbReference type="NCBI Taxonomy" id="2488810"/>
    <lineage>
        <taxon>Bacteria</taxon>
        <taxon>Bacillati</taxon>
        <taxon>Bacillota</taxon>
        <taxon>Clostridia</taxon>
        <taxon>Eubacteriales</taxon>
        <taxon>Oscillospiraceae</taxon>
        <taxon>Ruminiclostridium</taxon>
    </lineage>
</organism>
<proteinExistence type="predicted"/>
<evidence type="ECO:0000313" key="2">
    <source>
        <dbReference type="Proteomes" id="UP000306409"/>
    </source>
</evidence>
<dbReference type="RefSeq" id="WP_137698377.1">
    <property type="nucleotide sequence ID" value="NZ_CP061336.1"/>
</dbReference>
<dbReference type="KEGG" id="rher:EHE19_005150"/>
<dbReference type="EMBL" id="CP061336">
    <property type="protein sequence ID" value="QNU67841.1"/>
    <property type="molecule type" value="Genomic_DNA"/>
</dbReference>
<gene>
    <name evidence="1" type="ORF">EHE19_005150</name>
</gene>
<protein>
    <submittedName>
        <fullName evidence="1">CLI_3235 family bacteriocin</fullName>
    </submittedName>
</protein>
<dbReference type="Proteomes" id="UP000306409">
    <property type="component" value="Chromosome"/>
</dbReference>
<keyword evidence="2" id="KW-1185">Reference proteome</keyword>
<reference evidence="1 2" key="1">
    <citation type="submission" date="2020-09" db="EMBL/GenBank/DDBJ databases">
        <title>Characterization and genome sequencing of Ruminiclostridium sp. nov. MA18.</title>
        <authorList>
            <person name="Rettenmaier R."/>
            <person name="Kowollik M.-L."/>
            <person name="Liebl W."/>
            <person name="Zverlov V."/>
        </authorList>
    </citation>
    <scope>NUCLEOTIDE SEQUENCE [LARGE SCALE GENOMIC DNA]</scope>
    <source>
        <strain evidence="1 2">MA18</strain>
    </source>
</reference>
<accession>A0A4U7JAX2</accession>
<dbReference type="NCBIfam" id="TIGR04065">
    <property type="entry name" value="ocin_CLI_3235"/>
    <property type="match status" value="1"/>
</dbReference>
<dbReference type="AlphaFoldDB" id="A0A4U7JAX2"/>
<sequence>MLGGEMMRKLGKKVHEMVESVEAYSNKATDCNAACNSMCPSDLFSINHNIWRGQYY</sequence>
<name>A0A4U7JAX2_9FIRM</name>
<dbReference type="InterPro" id="IPR023968">
    <property type="entry name" value="Bacteriocin_CLI3235"/>
</dbReference>
<evidence type="ECO:0000313" key="1">
    <source>
        <dbReference type="EMBL" id="QNU67841.1"/>
    </source>
</evidence>